<evidence type="ECO:0008006" key="3">
    <source>
        <dbReference type="Google" id="ProtNLM"/>
    </source>
</evidence>
<evidence type="ECO:0000313" key="2">
    <source>
        <dbReference type="Proteomes" id="UP000540412"/>
    </source>
</evidence>
<keyword evidence="2" id="KW-1185">Reference proteome</keyword>
<evidence type="ECO:0000313" key="1">
    <source>
        <dbReference type="EMBL" id="MBB5918369.1"/>
    </source>
</evidence>
<comment type="caution">
    <text evidence="1">The sequence shown here is derived from an EMBL/GenBank/DDBJ whole genome shotgun (WGS) entry which is preliminary data.</text>
</comment>
<dbReference type="Proteomes" id="UP000540412">
    <property type="component" value="Unassembled WGS sequence"/>
</dbReference>
<protein>
    <recommendedName>
        <fullName evidence="3">5-methyltetrahydropteroyltriglutamate--homocysteine methyltransferase</fullName>
    </recommendedName>
</protein>
<proteinExistence type="predicted"/>
<gene>
    <name evidence="1" type="ORF">BJY24_007281</name>
</gene>
<dbReference type="AlphaFoldDB" id="A0A7W9PLH8"/>
<dbReference type="RefSeq" id="WP_040753362.1">
    <property type="nucleotide sequence ID" value="NZ_JACHIT010000002.1"/>
</dbReference>
<dbReference type="Gene3D" id="3.20.20.210">
    <property type="match status" value="1"/>
</dbReference>
<dbReference type="EMBL" id="JACHIT010000002">
    <property type="protein sequence ID" value="MBB5918369.1"/>
    <property type="molecule type" value="Genomic_DNA"/>
</dbReference>
<dbReference type="InterPro" id="IPR038071">
    <property type="entry name" value="UROD/MetE-like_sf"/>
</dbReference>
<sequence>MEKFETLWKYLPSFPEGDTPFPGWIMPRLRATFALPGMTKVGAGNIELAYDGMPTYEYRGDRELVIPPVLLGYFDQAEAAKPILDAMIERHGTAKPYQANIIDPFDHAFFALGAEGITRHYESFRAPALAEISAIHALFGGDVVFQLESPARMVALESIASDSERAARAAEMGSDIAEFVRRMPEGAQVTMHICRGDWEHTTWSKRIDGYEPLVLLANEIVAAWPSGRVLRGIHIPLAGADVLPIADEADAEIYRPLEQLTTEVPVYAGIVHEQATPERILTALAHARRYYPQPFGGLGTSCGMARMSEPEMDRALGLLAELAARVGTAEPAALPG</sequence>
<dbReference type="SUPFAM" id="SSF51726">
    <property type="entry name" value="UROD/MetE-like"/>
    <property type="match status" value="1"/>
</dbReference>
<organism evidence="1 2">
    <name type="scientific">Nocardia transvalensis</name>
    <dbReference type="NCBI Taxonomy" id="37333"/>
    <lineage>
        <taxon>Bacteria</taxon>
        <taxon>Bacillati</taxon>
        <taxon>Actinomycetota</taxon>
        <taxon>Actinomycetes</taxon>
        <taxon>Mycobacteriales</taxon>
        <taxon>Nocardiaceae</taxon>
        <taxon>Nocardia</taxon>
    </lineage>
</organism>
<reference evidence="1 2" key="1">
    <citation type="submission" date="2020-08" db="EMBL/GenBank/DDBJ databases">
        <title>Sequencing the genomes of 1000 actinobacteria strains.</title>
        <authorList>
            <person name="Klenk H.-P."/>
        </authorList>
    </citation>
    <scope>NUCLEOTIDE SEQUENCE [LARGE SCALE GENOMIC DNA]</scope>
    <source>
        <strain evidence="1 2">DSM 43582</strain>
    </source>
</reference>
<name>A0A7W9PLH8_9NOCA</name>
<accession>A0A7W9PLH8</accession>